<evidence type="ECO:0000313" key="2">
    <source>
        <dbReference type="EMBL" id="NJP44597.1"/>
    </source>
</evidence>
<dbReference type="Proteomes" id="UP000734511">
    <property type="component" value="Unassembled WGS sequence"/>
</dbReference>
<protein>
    <submittedName>
        <fullName evidence="2">Uncharacterized protein</fullName>
    </submittedName>
</protein>
<comment type="caution">
    <text evidence="2">The sequence shown here is derived from an EMBL/GenBank/DDBJ whole genome shotgun (WGS) entry which is preliminary data.</text>
</comment>
<proteinExistence type="predicted"/>
<feature type="region of interest" description="Disordered" evidence="1">
    <location>
        <begin position="39"/>
        <end position="59"/>
    </location>
</feature>
<dbReference type="RefSeq" id="WP_167983454.1">
    <property type="nucleotide sequence ID" value="NZ_JAATEJ010000009.1"/>
</dbReference>
<dbReference type="EMBL" id="JAATEJ010000009">
    <property type="protein sequence ID" value="NJP44597.1"/>
    <property type="molecule type" value="Genomic_DNA"/>
</dbReference>
<evidence type="ECO:0000256" key="1">
    <source>
        <dbReference type="SAM" id="MobiDB-lite"/>
    </source>
</evidence>
<name>A0ABX0ZNI4_9ACTN</name>
<sequence>MTSMTMAAEVLAFGLAGIHDAMVDMAGGHVGNKELIRSMFSRNGPRPEPPPHTAGGGLQ</sequence>
<reference evidence="2 3" key="1">
    <citation type="submission" date="2020-03" db="EMBL/GenBank/DDBJ databases">
        <title>WGS of actinomycetes isolated from Thailand.</title>
        <authorList>
            <person name="Thawai C."/>
        </authorList>
    </citation>
    <scope>NUCLEOTIDE SEQUENCE [LARGE SCALE GENOMIC DNA]</scope>
    <source>
        <strain evidence="2 3">PRB2-1</strain>
    </source>
</reference>
<gene>
    <name evidence="2" type="ORF">HCN08_14510</name>
</gene>
<keyword evidence="3" id="KW-1185">Reference proteome</keyword>
<evidence type="ECO:0000313" key="3">
    <source>
        <dbReference type="Proteomes" id="UP000734511"/>
    </source>
</evidence>
<accession>A0ABX0ZNI4</accession>
<organism evidence="2 3">
    <name type="scientific">Actinacidiphila epipremni</name>
    <dbReference type="NCBI Taxonomy" id="2053013"/>
    <lineage>
        <taxon>Bacteria</taxon>
        <taxon>Bacillati</taxon>
        <taxon>Actinomycetota</taxon>
        <taxon>Actinomycetes</taxon>
        <taxon>Kitasatosporales</taxon>
        <taxon>Streptomycetaceae</taxon>
        <taxon>Actinacidiphila</taxon>
    </lineage>
</organism>